<evidence type="ECO:0000256" key="6">
    <source>
        <dbReference type="ARBA" id="ARBA00022840"/>
    </source>
</evidence>
<evidence type="ECO:0000256" key="7">
    <source>
        <dbReference type="ARBA" id="ARBA00047899"/>
    </source>
</evidence>
<dbReference type="SMART" id="SM00219">
    <property type="entry name" value="TyrKc"/>
    <property type="match status" value="1"/>
</dbReference>
<feature type="region of interest" description="Disordered" evidence="10">
    <location>
        <begin position="507"/>
        <end position="528"/>
    </location>
</feature>
<dbReference type="InterPro" id="IPR000719">
    <property type="entry name" value="Prot_kinase_dom"/>
</dbReference>
<dbReference type="Proteomes" id="UP001476950">
    <property type="component" value="Unassembled WGS sequence"/>
</dbReference>
<evidence type="ECO:0000256" key="8">
    <source>
        <dbReference type="ARBA" id="ARBA00048679"/>
    </source>
</evidence>
<dbReference type="SUPFAM" id="SSF56112">
    <property type="entry name" value="Protein kinase-like (PK-like)"/>
    <property type="match status" value="1"/>
</dbReference>
<accession>A0ABV0KIJ5</accession>
<comment type="catalytic activity">
    <reaction evidence="7">
        <text>L-threonyl-[protein] + ATP = O-phospho-L-threonyl-[protein] + ADP + H(+)</text>
        <dbReference type="Rhea" id="RHEA:46608"/>
        <dbReference type="Rhea" id="RHEA-COMP:11060"/>
        <dbReference type="Rhea" id="RHEA-COMP:11605"/>
        <dbReference type="ChEBI" id="CHEBI:15378"/>
        <dbReference type="ChEBI" id="CHEBI:30013"/>
        <dbReference type="ChEBI" id="CHEBI:30616"/>
        <dbReference type="ChEBI" id="CHEBI:61977"/>
        <dbReference type="ChEBI" id="CHEBI:456216"/>
        <dbReference type="EC" id="2.7.11.1"/>
    </reaction>
</comment>
<comment type="caution">
    <text evidence="12">The sequence shown here is derived from an EMBL/GenBank/DDBJ whole genome shotgun (WGS) entry which is preliminary data.</text>
</comment>
<dbReference type="InterPro" id="IPR017441">
    <property type="entry name" value="Protein_kinase_ATP_BS"/>
</dbReference>
<dbReference type="Pfam" id="PF00069">
    <property type="entry name" value="Pkinase"/>
    <property type="match status" value="1"/>
</dbReference>
<sequence length="627" mass="68200">MRPPIPIGITLQNRYRVLSVLGQGGFGRTYLSEDQGRFNELCALKELIPAQGSAYALDKSKELFQREAQILYQIQHPQIPQFRATFEEDQRLFLVQDYVEGQTYRALLEQRQVQGIAFSEAEILQLMRQLLPVLAHIHSKGIIHRDIAPDNIILRQQDGKPVLIDFGVVKELATRFQSPTMTAQNTTVGKPGFAPSEQMQSGRAYPSSDLYSLAVTAVVLLTGRDPQTLLDDTTMTWYWQRWVTVSPGFSQVLNKMLSYRPGDRFQSVAEVAQALQSPLVTAPTVPPPYQPPVPTAAPQPDMSQMATMAVGRRVDPAPVAATSNRAVPTVPAPRSSVWDDPLAVVAIGLGLVVLTGVGTWAVVRAFLNNQPTPTPTPTITTSFSPTPSLEPTPTSKPTNEPIAYSQNLDLSPDGGKVSKTGTLRSNETVNYILAGEQGQQLSAVLSGEGVLMTLLGPDQQPLSGQSNRVSLWQGTLPYTGSYSIRLSPVKGLDKSDYRLDVNLRSAVVPSPTPIPTTPPPSPSPSAPSIQIHRVQFETGQTSTTVSDRGSPQVVHRYLVRASEGQIFKAAVRDGSITLNITAPDGQLIQAAANVLSWEEQLPLSGTYQIDVIAAQDTDFSLDISVRD</sequence>
<reference evidence="12 13" key="1">
    <citation type="submission" date="2022-04" db="EMBL/GenBank/DDBJ databases">
        <title>Positive selection, recombination, and allopatry shape intraspecific diversity of widespread and dominant cyanobacteria.</title>
        <authorList>
            <person name="Wei J."/>
            <person name="Shu W."/>
            <person name="Hu C."/>
        </authorList>
    </citation>
    <scope>NUCLEOTIDE SEQUENCE [LARGE SCALE GENOMIC DNA]</scope>
    <source>
        <strain evidence="12 13">AS-A4</strain>
    </source>
</reference>
<feature type="compositionally biased region" description="Pro residues" evidence="10">
    <location>
        <begin position="510"/>
        <end position="525"/>
    </location>
</feature>
<feature type="binding site" evidence="9">
    <location>
        <position position="45"/>
    </location>
    <ligand>
        <name>ATP</name>
        <dbReference type="ChEBI" id="CHEBI:30616"/>
    </ligand>
</feature>
<dbReference type="CDD" id="cd14014">
    <property type="entry name" value="STKc_PknB_like"/>
    <property type="match status" value="1"/>
</dbReference>
<protein>
    <recommendedName>
        <fullName evidence="1">non-specific serine/threonine protein kinase</fullName>
        <ecNumber evidence="1">2.7.11.1</ecNumber>
    </recommendedName>
</protein>
<proteinExistence type="predicted"/>
<dbReference type="Gene3D" id="2.60.120.380">
    <property type="match status" value="2"/>
</dbReference>
<dbReference type="InterPro" id="IPR020635">
    <property type="entry name" value="Tyr_kinase_cat_dom"/>
</dbReference>
<evidence type="ECO:0000256" key="4">
    <source>
        <dbReference type="ARBA" id="ARBA00022741"/>
    </source>
</evidence>
<dbReference type="PANTHER" id="PTHR24363:SF0">
    <property type="entry name" value="SERINE_THREONINE KINASE LIKE DOMAIN CONTAINING 1"/>
    <property type="match status" value="1"/>
</dbReference>
<feature type="compositionally biased region" description="Low complexity" evidence="10">
    <location>
        <begin position="377"/>
        <end position="398"/>
    </location>
</feature>
<dbReference type="RefSeq" id="WP_190450111.1">
    <property type="nucleotide sequence ID" value="NZ_JAMPLM010000008.1"/>
</dbReference>
<comment type="catalytic activity">
    <reaction evidence="8">
        <text>L-seryl-[protein] + ATP = O-phospho-L-seryl-[protein] + ADP + H(+)</text>
        <dbReference type="Rhea" id="RHEA:17989"/>
        <dbReference type="Rhea" id="RHEA-COMP:9863"/>
        <dbReference type="Rhea" id="RHEA-COMP:11604"/>
        <dbReference type="ChEBI" id="CHEBI:15378"/>
        <dbReference type="ChEBI" id="CHEBI:29999"/>
        <dbReference type="ChEBI" id="CHEBI:30616"/>
        <dbReference type="ChEBI" id="CHEBI:83421"/>
        <dbReference type="ChEBI" id="CHEBI:456216"/>
        <dbReference type="EC" id="2.7.11.1"/>
    </reaction>
</comment>
<feature type="domain" description="Protein kinase" evidence="11">
    <location>
        <begin position="15"/>
        <end position="280"/>
    </location>
</feature>
<evidence type="ECO:0000256" key="2">
    <source>
        <dbReference type="ARBA" id="ARBA00022527"/>
    </source>
</evidence>
<dbReference type="EMBL" id="JAMPLM010000008">
    <property type="protein sequence ID" value="MEP1059063.1"/>
    <property type="molecule type" value="Genomic_DNA"/>
</dbReference>
<evidence type="ECO:0000259" key="11">
    <source>
        <dbReference type="PROSITE" id="PS50011"/>
    </source>
</evidence>
<feature type="region of interest" description="Disordered" evidence="10">
    <location>
        <begin position="370"/>
        <end position="400"/>
    </location>
</feature>
<keyword evidence="2 12" id="KW-0723">Serine/threonine-protein kinase</keyword>
<dbReference type="InterPro" id="IPR011009">
    <property type="entry name" value="Kinase-like_dom_sf"/>
</dbReference>
<evidence type="ECO:0000313" key="12">
    <source>
        <dbReference type="EMBL" id="MEP1059063.1"/>
    </source>
</evidence>
<dbReference type="GO" id="GO:0004674">
    <property type="term" value="F:protein serine/threonine kinase activity"/>
    <property type="evidence" value="ECO:0007669"/>
    <property type="project" value="UniProtKB-KW"/>
</dbReference>
<dbReference type="InterPro" id="IPR008266">
    <property type="entry name" value="Tyr_kinase_AS"/>
</dbReference>
<keyword evidence="13" id="KW-1185">Reference proteome</keyword>
<evidence type="ECO:0000256" key="1">
    <source>
        <dbReference type="ARBA" id="ARBA00012513"/>
    </source>
</evidence>
<keyword evidence="3" id="KW-0808">Transferase</keyword>
<dbReference type="EC" id="2.7.11.1" evidence="1"/>
<dbReference type="PROSITE" id="PS50011">
    <property type="entry name" value="PROTEIN_KINASE_DOM"/>
    <property type="match status" value="1"/>
</dbReference>
<evidence type="ECO:0000256" key="9">
    <source>
        <dbReference type="PROSITE-ProRule" id="PRU10141"/>
    </source>
</evidence>
<dbReference type="Gene3D" id="1.10.510.10">
    <property type="entry name" value="Transferase(Phosphotransferase) domain 1"/>
    <property type="match status" value="1"/>
</dbReference>
<gene>
    <name evidence="12" type="ORF">NDI38_11505</name>
</gene>
<dbReference type="PROSITE" id="PS00107">
    <property type="entry name" value="PROTEIN_KINASE_ATP"/>
    <property type="match status" value="1"/>
</dbReference>
<keyword evidence="5 12" id="KW-0418">Kinase</keyword>
<keyword evidence="6 9" id="KW-0067">ATP-binding</keyword>
<dbReference type="PANTHER" id="PTHR24363">
    <property type="entry name" value="SERINE/THREONINE PROTEIN KINASE"/>
    <property type="match status" value="1"/>
</dbReference>
<evidence type="ECO:0000256" key="10">
    <source>
        <dbReference type="SAM" id="MobiDB-lite"/>
    </source>
</evidence>
<organism evidence="12 13">
    <name type="scientific">Stenomitos frigidus AS-A4</name>
    <dbReference type="NCBI Taxonomy" id="2933935"/>
    <lineage>
        <taxon>Bacteria</taxon>
        <taxon>Bacillati</taxon>
        <taxon>Cyanobacteriota</taxon>
        <taxon>Cyanophyceae</taxon>
        <taxon>Leptolyngbyales</taxon>
        <taxon>Leptolyngbyaceae</taxon>
        <taxon>Stenomitos</taxon>
    </lineage>
</organism>
<dbReference type="Gene3D" id="3.30.200.20">
    <property type="entry name" value="Phosphorylase Kinase, domain 1"/>
    <property type="match status" value="1"/>
</dbReference>
<evidence type="ECO:0000256" key="5">
    <source>
        <dbReference type="ARBA" id="ARBA00022777"/>
    </source>
</evidence>
<evidence type="ECO:0000256" key="3">
    <source>
        <dbReference type="ARBA" id="ARBA00022679"/>
    </source>
</evidence>
<name>A0ABV0KIJ5_9CYAN</name>
<dbReference type="PROSITE" id="PS00109">
    <property type="entry name" value="PROTEIN_KINASE_TYR"/>
    <property type="match status" value="1"/>
</dbReference>
<keyword evidence="4 9" id="KW-0547">Nucleotide-binding</keyword>
<evidence type="ECO:0000313" key="13">
    <source>
        <dbReference type="Proteomes" id="UP001476950"/>
    </source>
</evidence>